<dbReference type="KEGG" id="sta:STHERM_c10780"/>
<dbReference type="Proteomes" id="UP000001296">
    <property type="component" value="Chromosome"/>
</dbReference>
<dbReference type="AlphaFoldDB" id="E0RSN6"/>
<proteinExistence type="predicted"/>
<reference evidence="1 2" key="2">
    <citation type="journal article" date="2010" name="J. Bacteriol.">
        <title>Genome sequence of the polysaccharide-degrading, thermophilic anaerobe Spirochaeta thermophila DSM 6192.</title>
        <authorList>
            <person name="Angelov A."/>
            <person name="Liebl S."/>
            <person name="Ballschmiter M."/>
            <person name="Bomeke M."/>
            <person name="Lehmann R."/>
            <person name="Liesegang H."/>
            <person name="Daniel R."/>
            <person name="Liebl W."/>
        </authorList>
    </citation>
    <scope>NUCLEOTIDE SEQUENCE [LARGE SCALE GENOMIC DNA]</scope>
    <source>
        <strain evidence="2">ATCC 49972 / DSM 6192 / RI 19.B1</strain>
    </source>
</reference>
<dbReference type="EMBL" id="CP001698">
    <property type="protein sequence ID" value="ADN02023.1"/>
    <property type="molecule type" value="Genomic_DNA"/>
</dbReference>
<accession>E0RSN6</accession>
<gene>
    <name evidence="1" type="ordered locus">STHERM_c10780</name>
</gene>
<dbReference type="PaxDb" id="665571-STHERM_c10780"/>
<evidence type="ECO:0000313" key="2">
    <source>
        <dbReference type="Proteomes" id="UP000001296"/>
    </source>
</evidence>
<sequence length="63" mass="7758">MFLLNDKERLALYILLRRHEEELDPVLSRVKHRMEKWLFERLSIEEMSDVERVYLALKEGEQL</sequence>
<organism evidence="1 2">
    <name type="scientific">Winmispira thermophila (strain ATCC 49972 / DSM 6192 / RI 19.B1)</name>
    <name type="common">Spirochaeta thermophila</name>
    <dbReference type="NCBI Taxonomy" id="665571"/>
    <lineage>
        <taxon>Bacteria</taxon>
        <taxon>Pseudomonadati</taxon>
        <taxon>Spirochaetota</taxon>
        <taxon>Spirochaetia</taxon>
        <taxon>Winmispirales</taxon>
        <taxon>Winmispiraceae</taxon>
        <taxon>Winmispira</taxon>
    </lineage>
</organism>
<evidence type="ECO:0000313" key="1">
    <source>
        <dbReference type="EMBL" id="ADN02023.1"/>
    </source>
</evidence>
<protein>
    <submittedName>
        <fullName evidence="1">Uncharacterized protein</fullName>
    </submittedName>
</protein>
<name>E0RSN6_WINT6</name>
<reference key="1">
    <citation type="submission" date="2009-08" db="EMBL/GenBank/DDBJ databases">
        <title>The genome sequence of Spirochaeta thermophila DSM6192.</title>
        <authorList>
            <person name="Angelov A."/>
            <person name="Mientus M."/>
            <person name="Wittenberg S."/>
            <person name="Lehmann R."/>
            <person name="Liesegang H."/>
            <person name="Daniel R."/>
            <person name="Liebl W."/>
        </authorList>
    </citation>
    <scope>NUCLEOTIDE SEQUENCE</scope>
    <source>
        <strain>DSM 6192</strain>
    </source>
</reference>
<dbReference type="RefSeq" id="WP_013313864.1">
    <property type="nucleotide sequence ID" value="NC_014484.1"/>
</dbReference>
<dbReference type="HOGENOM" id="CLU_2958460_0_0_12"/>